<dbReference type="EMBL" id="LDRB01000024">
    <property type="protein sequence ID" value="KTR40955.1"/>
    <property type="molecule type" value="Genomic_DNA"/>
</dbReference>
<gene>
    <name evidence="1" type="ORF">NS263_06085</name>
    <name evidence="2" type="ORF">NS359_10630</name>
</gene>
<comment type="caution">
    <text evidence="2">The sequence shown here is derived from an EMBL/GenBank/DDBJ whole genome shotgun (WGS) entry which is preliminary data.</text>
</comment>
<evidence type="ECO:0000313" key="1">
    <source>
        <dbReference type="EMBL" id="KTR40955.1"/>
    </source>
</evidence>
<keyword evidence="2" id="KW-0808">Transferase</keyword>
<reference evidence="3 4" key="1">
    <citation type="journal article" date="2016" name="Front. Microbiol.">
        <title>Genomic Resource of Rice Seed Associated Bacteria.</title>
        <authorList>
            <person name="Midha S."/>
            <person name="Bansal K."/>
            <person name="Sharma S."/>
            <person name="Kumar N."/>
            <person name="Patil P.P."/>
            <person name="Chaudhry V."/>
            <person name="Patil P.B."/>
        </authorList>
    </citation>
    <scope>NUCLEOTIDE SEQUENCE [LARGE SCALE GENOMIC DNA]</scope>
    <source>
        <strain evidence="1 4">NS263</strain>
        <strain evidence="2 3">NS359</strain>
    </source>
</reference>
<dbReference type="Pfam" id="PF11248">
    <property type="entry name" value="DUF3046"/>
    <property type="match status" value="1"/>
</dbReference>
<protein>
    <submittedName>
        <fullName evidence="2">Signal transduction histidine kinase</fullName>
    </submittedName>
</protein>
<evidence type="ECO:0000313" key="3">
    <source>
        <dbReference type="Proteomes" id="UP000072763"/>
    </source>
</evidence>
<keyword evidence="4" id="KW-1185">Reference proteome</keyword>
<evidence type="ECO:0000313" key="4">
    <source>
        <dbReference type="Proteomes" id="UP000078335"/>
    </source>
</evidence>
<accession>A0A147DPE3</accession>
<evidence type="ECO:0000313" key="2">
    <source>
        <dbReference type="EMBL" id="KTR51312.1"/>
    </source>
</evidence>
<keyword evidence="2" id="KW-0418">Kinase</keyword>
<dbReference type="Proteomes" id="UP000078335">
    <property type="component" value="Unassembled WGS sequence"/>
</dbReference>
<proteinExistence type="predicted"/>
<dbReference type="Proteomes" id="UP000072763">
    <property type="component" value="Unassembled WGS sequence"/>
</dbReference>
<dbReference type="PATRIC" id="fig|465820.3.peg.1119"/>
<dbReference type="STRING" id="465820.NS263_06085"/>
<dbReference type="AlphaFoldDB" id="A0A147DPE3"/>
<dbReference type="OrthoDB" id="3215033at2"/>
<dbReference type="InterPro" id="IPR021408">
    <property type="entry name" value="DUF3046"/>
</dbReference>
<dbReference type="RefSeq" id="WP_058728393.1">
    <property type="nucleotide sequence ID" value="NZ_LDRB01000024.1"/>
</dbReference>
<dbReference type="GO" id="GO:0016301">
    <property type="term" value="F:kinase activity"/>
    <property type="evidence" value="ECO:0007669"/>
    <property type="project" value="UniProtKB-KW"/>
</dbReference>
<dbReference type="EMBL" id="LDRC01000056">
    <property type="protein sequence ID" value="KTR51312.1"/>
    <property type="molecule type" value="Genomic_DNA"/>
</dbReference>
<organism evidence="2 3">
    <name type="scientific">Curtobacterium oceanosedimentum</name>
    <dbReference type="NCBI Taxonomy" id="465820"/>
    <lineage>
        <taxon>Bacteria</taxon>
        <taxon>Bacillati</taxon>
        <taxon>Actinomycetota</taxon>
        <taxon>Actinomycetes</taxon>
        <taxon>Micrococcales</taxon>
        <taxon>Microbacteriaceae</taxon>
        <taxon>Curtobacterium</taxon>
    </lineage>
</organism>
<name>A0A147DPE3_9MICO</name>
<sequence length="74" mass="8113">MRVSEFWRAVDQVFGEAYGAVVARDVVLEELGGRSAADAIDAGIDARRVWEALCDSQDVPLDKRHGKGLAEPRD</sequence>